<dbReference type="InterPro" id="IPR024602">
    <property type="entry name" value="COG_su2_N"/>
</dbReference>
<organism evidence="12 13">
    <name type="scientific">Jaapia argillacea MUCL 33604</name>
    <dbReference type="NCBI Taxonomy" id="933084"/>
    <lineage>
        <taxon>Eukaryota</taxon>
        <taxon>Fungi</taxon>
        <taxon>Dikarya</taxon>
        <taxon>Basidiomycota</taxon>
        <taxon>Agaricomycotina</taxon>
        <taxon>Agaricomycetes</taxon>
        <taxon>Agaricomycetidae</taxon>
        <taxon>Jaapiales</taxon>
        <taxon>Jaapiaceae</taxon>
        <taxon>Jaapia</taxon>
    </lineage>
</organism>
<evidence type="ECO:0000259" key="10">
    <source>
        <dbReference type="Pfam" id="PF06148"/>
    </source>
</evidence>
<evidence type="ECO:0000259" key="11">
    <source>
        <dbReference type="Pfam" id="PF12022"/>
    </source>
</evidence>
<dbReference type="GO" id="GO:0006891">
    <property type="term" value="P:intra-Golgi vesicle-mediated transport"/>
    <property type="evidence" value="ECO:0007669"/>
    <property type="project" value="TreeGrafter"/>
</dbReference>
<dbReference type="GO" id="GO:0015031">
    <property type="term" value="P:protein transport"/>
    <property type="evidence" value="ECO:0007669"/>
    <property type="project" value="UniProtKB-KW"/>
</dbReference>
<name>A0A067PRP3_9AGAM</name>
<dbReference type="GO" id="GO:0000139">
    <property type="term" value="C:Golgi membrane"/>
    <property type="evidence" value="ECO:0007669"/>
    <property type="project" value="UniProtKB-SubCell"/>
</dbReference>
<dbReference type="InterPro" id="IPR009316">
    <property type="entry name" value="COG2"/>
</dbReference>
<dbReference type="GO" id="GO:0017119">
    <property type="term" value="C:Golgi transport complex"/>
    <property type="evidence" value="ECO:0007669"/>
    <property type="project" value="TreeGrafter"/>
</dbReference>
<dbReference type="HOGENOM" id="CLU_005470_1_0_1"/>
<reference evidence="13" key="1">
    <citation type="journal article" date="2014" name="Proc. Natl. Acad. Sci. U.S.A.">
        <title>Extensive sampling of basidiomycete genomes demonstrates inadequacy of the white-rot/brown-rot paradigm for wood decay fungi.</title>
        <authorList>
            <person name="Riley R."/>
            <person name="Salamov A.A."/>
            <person name="Brown D.W."/>
            <person name="Nagy L.G."/>
            <person name="Floudas D."/>
            <person name="Held B.W."/>
            <person name="Levasseur A."/>
            <person name="Lombard V."/>
            <person name="Morin E."/>
            <person name="Otillar R."/>
            <person name="Lindquist E.A."/>
            <person name="Sun H."/>
            <person name="LaButti K.M."/>
            <person name="Schmutz J."/>
            <person name="Jabbour D."/>
            <person name="Luo H."/>
            <person name="Baker S.E."/>
            <person name="Pisabarro A.G."/>
            <person name="Walton J.D."/>
            <person name="Blanchette R.A."/>
            <person name="Henrissat B."/>
            <person name="Martin F."/>
            <person name="Cullen D."/>
            <person name="Hibbett D.S."/>
            <person name="Grigoriev I.V."/>
        </authorList>
    </citation>
    <scope>NUCLEOTIDE SEQUENCE [LARGE SCALE GENOMIC DNA]</scope>
    <source>
        <strain evidence="13">MUCL 33604</strain>
    </source>
</reference>
<dbReference type="OrthoDB" id="332281at2759"/>
<sequence length="937" mass="103105">MMDMKSPGVDISSSRDPFQLERLAEELVQRETLASPTSTSPNSQSHTLPAYVPLSHTNAYLSSATFSLEPFLLSRLTSYTSLPDLRSELREYGAKLKEELVEMINGDYESFVSLGVSLRGEGGVMEDIGNGVGALRGGVEESRKELQIIQDAIQVKLKKRAALREEKAFLHLLLKISESIARLESLLLISLPSDEAEHTPEHMGIKSTGHEDDGHEDRSQANKATHLSRVASEYTQLLYHVSKAQEQKSAFVREMQWRIDRIKSTLSSDLDHLFASTLLALTSQNSISNSSTTANKTKPTKTTETEKAKLVSDLTECLRTYDLLGLWRDAEDVVRREVVRPFVKKTIFPGALDAPHSPILPHTPFPTRASNTLSHPLASPTTAQFRIPPRTPYTPFTAFASKSNPFDQSFGSSSSAGGLVSSVPLLDEGDGDGDGRLAVLFNRILRFVERDLGRVMDVAERVCVKSGSGSRVGAKAGSGVADKGLLGGGMSEEKEREGFEIMANVVWVEIGRAVMDELGSFVFAAGRPDEFRKNHETTQAFIRSLEYLCPSLHSIQTMRSHPLFTSFERRWQLPVYFQLRWKKIVMDLEEALVVTKIEHVGSNKDRAPFVTPQAAAVWQAVTTCWSAEVYIPDLGFRFWKFTLQLLSRYKTWLLGSLPPIEPLPKSQPLERAVSGSPAITRSVTPIPPPSETASVESIAADDALIRVLAVAITDILAMESQVRKLWREEVSMMLPDTDGVEGEDINPEAALDRALSGLTSLIPPMSNQIISILTKRSCEAVQAVRSIPASIRAMSMKRTPVEPSYFVPTILQPVKGFFGVGGGDGPGSALKTQFGPVYAGAVFESAVQRYLFWITSLRKTEESLRRLQKGKSQGLSFFGGSSKGRDDKGRDEERIRSQMILDVEAFGKDAASLGVSVEGSQSFVSLREMVYAAVEDG</sequence>
<dbReference type="Proteomes" id="UP000027265">
    <property type="component" value="Unassembled WGS sequence"/>
</dbReference>
<dbReference type="PANTHER" id="PTHR12961">
    <property type="entry name" value="CONSERVED OLIGOMERIC GOLGI COMPLEX COMPONENT 2"/>
    <property type="match status" value="1"/>
</dbReference>
<evidence type="ECO:0000256" key="8">
    <source>
        <dbReference type="ARBA" id="ARBA00031344"/>
    </source>
</evidence>
<keyword evidence="13" id="KW-1185">Reference proteome</keyword>
<feature type="region of interest" description="Disordered" evidence="9">
    <location>
        <begin position="197"/>
        <end position="223"/>
    </location>
</feature>
<gene>
    <name evidence="12" type="ORF">JAAARDRAFT_177682</name>
</gene>
<dbReference type="STRING" id="933084.A0A067PRP3"/>
<protein>
    <recommendedName>
        <fullName evidence="3">Conserved oligomeric Golgi complex subunit 2</fullName>
    </recommendedName>
    <alternativeName>
        <fullName evidence="8">Component of oligomeric Golgi complex 2</fullName>
    </alternativeName>
</protein>
<feature type="compositionally biased region" description="Basic and acidic residues" evidence="9">
    <location>
        <begin position="197"/>
        <end position="220"/>
    </location>
</feature>
<evidence type="ECO:0000256" key="2">
    <source>
        <dbReference type="ARBA" id="ARBA00007603"/>
    </source>
</evidence>
<evidence type="ECO:0000256" key="3">
    <source>
        <dbReference type="ARBA" id="ARBA00020977"/>
    </source>
</evidence>
<evidence type="ECO:0000256" key="5">
    <source>
        <dbReference type="ARBA" id="ARBA00022927"/>
    </source>
</evidence>
<comment type="subcellular location">
    <subcellularLocation>
        <location evidence="1">Golgi apparatus membrane</location>
        <topology evidence="1">Peripheral membrane protein</topology>
    </subcellularLocation>
</comment>
<keyword evidence="4" id="KW-0813">Transport</keyword>
<evidence type="ECO:0000313" key="13">
    <source>
        <dbReference type="Proteomes" id="UP000027265"/>
    </source>
</evidence>
<dbReference type="PANTHER" id="PTHR12961:SF0">
    <property type="entry name" value="CONSERVED OLIGOMERIC GOLGI COMPLEX SUBUNIT 2"/>
    <property type="match status" value="1"/>
</dbReference>
<evidence type="ECO:0000256" key="1">
    <source>
        <dbReference type="ARBA" id="ARBA00004395"/>
    </source>
</evidence>
<dbReference type="InParanoid" id="A0A067PRP3"/>
<comment type="similarity">
    <text evidence="2">Belongs to the COG2 family.</text>
</comment>
<evidence type="ECO:0000256" key="7">
    <source>
        <dbReference type="ARBA" id="ARBA00023136"/>
    </source>
</evidence>
<feature type="domain" description="Conserved oligomeric Golgi complex subunit 2 N-terminal" evidence="10">
    <location>
        <begin position="62"/>
        <end position="121"/>
    </location>
</feature>
<dbReference type="Pfam" id="PF06148">
    <property type="entry name" value="COG2_N"/>
    <property type="match status" value="1"/>
</dbReference>
<keyword evidence="7" id="KW-0472">Membrane</keyword>
<keyword evidence="6" id="KW-0333">Golgi apparatus</keyword>
<dbReference type="Pfam" id="PF12022">
    <property type="entry name" value="COG2_C"/>
    <property type="match status" value="1"/>
</dbReference>
<evidence type="ECO:0000256" key="6">
    <source>
        <dbReference type="ARBA" id="ARBA00023034"/>
    </source>
</evidence>
<dbReference type="AlphaFoldDB" id="A0A067PRP3"/>
<keyword evidence="5" id="KW-0653">Protein transport</keyword>
<evidence type="ECO:0000313" key="12">
    <source>
        <dbReference type="EMBL" id="KDQ57488.1"/>
    </source>
</evidence>
<evidence type="ECO:0000256" key="9">
    <source>
        <dbReference type="SAM" id="MobiDB-lite"/>
    </source>
</evidence>
<feature type="domain" description="COG complex component COG2 C-terminal" evidence="11">
    <location>
        <begin position="569"/>
        <end position="903"/>
    </location>
</feature>
<accession>A0A067PRP3</accession>
<dbReference type="InterPro" id="IPR024603">
    <property type="entry name" value="COG_complex_COG2_C"/>
</dbReference>
<proteinExistence type="inferred from homology"/>
<dbReference type="EMBL" id="KL197719">
    <property type="protein sequence ID" value="KDQ57488.1"/>
    <property type="molecule type" value="Genomic_DNA"/>
</dbReference>
<dbReference type="GO" id="GO:0007030">
    <property type="term" value="P:Golgi organization"/>
    <property type="evidence" value="ECO:0007669"/>
    <property type="project" value="InterPro"/>
</dbReference>
<evidence type="ECO:0000256" key="4">
    <source>
        <dbReference type="ARBA" id="ARBA00022448"/>
    </source>
</evidence>